<comment type="caution">
    <text evidence="2">The sequence shown here is derived from an EMBL/GenBank/DDBJ whole genome shotgun (WGS) entry which is preliminary data.</text>
</comment>
<evidence type="ECO:0000313" key="2">
    <source>
        <dbReference type="EMBL" id="CAL4119841.1"/>
    </source>
</evidence>
<evidence type="ECO:0000313" key="3">
    <source>
        <dbReference type="Proteomes" id="UP001497623"/>
    </source>
</evidence>
<sequence>MLEAEALIMLLKFRRLYLGLTFLGRTARLESSITAKIYTEHLNFEHFLYVVNNKPLSCIGQAHLLLDQMNINYGELAKVNSKLLYQTPKTIVNFNMHTKKKAELSETEANLKFREMLANYPNFYPVYTDGSVKKEKSGCALAIRYAPYQYRLPKNRDIFFGELRYSTYQYRLPNNTNIFIAKLLTISKAIDKININFGQKYLICCDSLSALQAIKSGSCYYLVYQILEKINNSPKEIHLEWVPSHLNLPGNNLADELSQNALNLDIIENLPLDYSDYKINIKKQIHLKWQRQWDETNEDPNETNLYKIKPVLKNWPSSNRKNRQEEVILTRLRLDTSLLNRKHKFTGDNFSLCLTRLTSTHILIECSQYNQARTPIINYLNREALPINKENILNDFFPHDLLFQYLKKIEFLDKI</sequence>
<dbReference type="InterPro" id="IPR002156">
    <property type="entry name" value="RNaseH_domain"/>
</dbReference>
<dbReference type="PROSITE" id="PS50879">
    <property type="entry name" value="RNASE_H_1"/>
    <property type="match status" value="1"/>
</dbReference>
<organism evidence="2 3">
    <name type="scientific">Meganyctiphanes norvegica</name>
    <name type="common">Northern krill</name>
    <name type="synonym">Thysanopoda norvegica</name>
    <dbReference type="NCBI Taxonomy" id="48144"/>
    <lineage>
        <taxon>Eukaryota</taxon>
        <taxon>Metazoa</taxon>
        <taxon>Ecdysozoa</taxon>
        <taxon>Arthropoda</taxon>
        <taxon>Crustacea</taxon>
        <taxon>Multicrustacea</taxon>
        <taxon>Malacostraca</taxon>
        <taxon>Eumalacostraca</taxon>
        <taxon>Eucarida</taxon>
        <taxon>Euphausiacea</taxon>
        <taxon>Euphausiidae</taxon>
        <taxon>Meganyctiphanes</taxon>
    </lineage>
</organism>
<dbReference type="CDD" id="cd09276">
    <property type="entry name" value="Rnase_HI_RT_non_LTR"/>
    <property type="match status" value="1"/>
</dbReference>
<dbReference type="InterPro" id="IPR012337">
    <property type="entry name" value="RNaseH-like_sf"/>
</dbReference>
<dbReference type="AlphaFoldDB" id="A0AAV2RC82"/>
<dbReference type="GO" id="GO:0003676">
    <property type="term" value="F:nucleic acid binding"/>
    <property type="evidence" value="ECO:0007669"/>
    <property type="project" value="InterPro"/>
</dbReference>
<keyword evidence="3" id="KW-1185">Reference proteome</keyword>
<dbReference type="Gene3D" id="3.30.420.10">
    <property type="entry name" value="Ribonuclease H-like superfamily/Ribonuclease H"/>
    <property type="match status" value="1"/>
</dbReference>
<accession>A0AAV2RC82</accession>
<protein>
    <recommendedName>
        <fullName evidence="1">RNase H type-1 domain-containing protein</fullName>
    </recommendedName>
</protein>
<dbReference type="EMBL" id="CAXKWB010017814">
    <property type="protein sequence ID" value="CAL4119841.1"/>
    <property type="molecule type" value="Genomic_DNA"/>
</dbReference>
<reference evidence="2 3" key="1">
    <citation type="submission" date="2024-05" db="EMBL/GenBank/DDBJ databases">
        <authorList>
            <person name="Wallberg A."/>
        </authorList>
    </citation>
    <scope>NUCLEOTIDE SEQUENCE [LARGE SCALE GENOMIC DNA]</scope>
</reference>
<proteinExistence type="predicted"/>
<name>A0AAV2RC82_MEGNR</name>
<evidence type="ECO:0000259" key="1">
    <source>
        <dbReference type="PROSITE" id="PS50879"/>
    </source>
</evidence>
<dbReference type="GO" id="GO:0004523">
    <property type="term" value="F:RNA-DNA hybrid ribonuclease activity"/>
    <property type="evidence" value="ECO:0007669"/>
    <property type="project" value="InterPro"/>
</dbReference>
<gene>
    <name evidence="2" type="ORF">MNOR_LOCUS21808</name>
</gene>
<dbReference type="SUPFAM" id="SSF53098">
    <property type="entry name" value="Ribonuclease H-like"/>
    <property type="match status" value="1"/>
</dbReference>
<feature type="domain" description="RNase H type-1" evidence="1">
    <location>
        <begin position="120"/>
        <end position="263"/>
    </location>
</feature>
<dbReference type="Proteomes" id="UP001497623">
    <property type="component" value="Unassembled WGS sequence"/>
</dbReference>
<dbReference type="InterPro" id="IPR036397">
    <property type="entry name" value="RNaseH_sf"/>
</dbReference>